<feature type="compositionally biased region" description="Gly residues" evidence="1">
    <location>
        <begin position="12"/>
        <end position="28"/>
    </location>
</feature>
<evidence type="ECO:0000256" key="1">
    <source>
        <dbReference type="SAM" id="MobiDB-lite"/>
    </source>
</evidence>
<protein>
    <submittedName>
        <fullName evidence="2">Uncharacterized protein</fullName>
    </submittedName>
</protein>
<dbReference type="Proteomes" id="UP000585614">
    <property type="component" value="Unassembled WGS sequence"/>
</dbReference>
<evidence type="ECO:0000313" key="3">
    <source>
        <dbReference type="Proteomes" id="UP000585614"/>
    </source>
</evidence>
<dbReference type="EMBL" id="JACAGC010000015">
    <property type="protein sequence ID" value="KAF6317481.1"/>
    <property type="molecule type" value="Genomic_DNA"/>
</dbReference>
<comment type="caution">
    <text evidence="2">The sequence shown here is derived from an EMBL/GenBank/DDBJ whole genome shotgun (WGS) entry which is preliminary data.</text>
</comment>
<proteinExistence type="predicted"/>
<gene>
    <name evidence="2" type="ORF">mRhiFer1_008531</name>
</gene>
<name>A0A7J7UXH9_RHIFE</name>
<reference evidence="2 3" key="1">
    <citation type="journal article" date="2020" name="Nature">
        <title>Six reference-quality genomes reveal evolution of bat adaptations.</title>
        <authorList>
            <person name="Jebb D."/>
            <person name="Huang Z."/>
            <person name="Pippel M."/>
            <person name="Hughes G.M."/>
            <person name="Lavrichenko K."/>
            <person name="Devanna P."/>
            <person name="Winkler S."/>
            <person name="Jermiin L.S."/>
            <person name="Skirmuntt E.C."/>
            <person name="Katzourakis A."/>
            <person name="Burkitt-Gray L."/>
            <person name="Ray D.A."/>
            <person name="Sullivan K.A.M."/>
            <person name="Roscito J.G."/>
            <person name="Kirilenko B.M."/>
            <person name="Davalos L.M."/>
            <person name="Corthals A.P."/>
            <person name="Power M.L."/>
            <person name="Jones G."/>
            <person name="Ransome R.D."/>
            <person name="Dechmann D.K.N."/>
            <person name="Locatelli A.G."/>
            <person name="Puechmaille S.J."/>
            <person name="Fedrigo O."/>
            <person name="Jarvis E.D."/>
            <person name="Hiller M."/>
            <person name="Vernes S.C."/>
            <person name="Myers E.W."/>
            <person name="Teeling E.C."/>
        </authorList>
    </citation>
    <scope>NUCLEOTIDE SEQUENCE [LARGE SCALE GENOMIC DNA]</scope>
    <source>
        <strain evidence="2">MRhiFer1</strain>
        <tissue evidence="2">Lung</tissue>
    </source>
</reference>
<sequence length="130" mass="13760">MPMKSCLRGETEGGLGQTTAYGVGGGAEGQEPDHGSGRAGWGGEAYCHMASPLTPKECPLKPPSAVGAGPHCLQGRKPSCLTRSGGRAWPRTHRHTPRLGHRGTCSDHAYGFSFSESLTFPHNFCSRKVL</sequence>
<feature type="region of interest" description="Disordered" evidence="1">
    <location>
        <begin position="1"/>
        <end position="41"/>
    </location>
</feature>
<organism evidence="2 3">
    <name type="scientific">Rhinolophus ferrumequinum</name>
    <name type="common">Greater horseshoe bat</name>
    <dbReference type="NCBI Taxonomy" id="59479"/>
    <lineage>
        <taxon>Eukaryota</taxon>
        <taxon>Metazoa</taxon>
        <taxon>Chordata</taxon>
        <taxon>Craniata</taxon>
        <taxon>Vertebrata</taxon>
        <taxon>Euteleostomi</taxon>
        <taxon>Mammalia</taxon>
        <taxon>Eutheria</taxon>
        <taxon>Laurasiatheria</taxon>
        <taxon>Chiroptera</taxon>
        <taxon>Yinpterochiroptera</taxon>
        <taxon>Rhinolophoidea</taxon>
        <taxon>Rhinolophidae</taxon>
        <taxon>Rhinolophinae</taxon>
        <taxon>Rhinolophus</taxon>
    </lineage>
</organism>
<dbReference type="AlphaFoldDB" id="A0A7J7UXH9"/>
<evidence type="ECO:0000313" key="2">
    <source>
        <dbReference type="EMBL" id="KAF6317481.1"/>
    </source>
</evidence>
<accession>A0A7J7UXH9</accession>